<keyword evidence="1" id="KW-0479">Metal-binding</keyword>
<feature type="domain" description="Tyrosinase copper-binding" evidence="3">
    <location>
        <begin position="60"/>
        <end position="311"/>
    </location>
</feature>
<keyword evidence="2" id="KW-0186">Copper</keyword>
<evidence type="ECO:0000256" key="1">
    <source>
        <dbReference type="ARBA" id="ARBA00022723"/>
    </source>
</evidence>
<dbReference type="Gene3D" id="1.10.1280.10">
    <property type="entry name" value="Di-copper center containing domain from catechol oxidase"/>
    <property type="match status" value="1"/>
</dbReference>
<dbReference type="EnsemblMetazoa" id="CLYHEMT003630.1">
    <property type="protein sequence ID" value="CLYHEMP003630.1"/>
    <property type="gene ID" value="CLYHEMG003630"/>
</dbReference>
<dbReference type="Pfam" id="PF00264">
    <property type="entry name" value="Tyrosinase"/>
    <property type="match status" value="1"/>
</dbReference>
<evidence type="ECO:0000313" key="5">
    <source>
        <dbReference type="Proteomes" id="UP000594262"/>
    </source>
</evidence>
<sequence>GIILLQRELKCTRTFSNMSSPKYTTRMSIRELDTPKHKKTRDRFLLAWKLFKERDDTCKKSFHSIAEYHGMPFDKGDVGPEGWGGYCQHGNVLFPVWHRYYCHELEQGLKDAMLEYMKKCKGTENASEEDVCDIALHYWDESVPIDKDDTEDQKIEKLVPKLLTNEKVTITYPGTDGQEVTEQIMNPLTHFEVKAGISGNADSWYLKPKNYQTVRFPFSGIKNPPNQKDIADDHNDSISDLDHTETLQKNLVHTIADVGRHEADDTVIQLFKNCLDDDAQMYNKFSNTNSNPHNSMEQPHNDVHVACGGYTKFKIGKSFFDHTLF</sequence>
<reference evidence="4" key="1">
    <citation type="submission" date="2021-01" db="UniProtKB">
        <authorList>
            <consortium name="EnsemblMetazoa"/>
        </authorList>
    </citation>
    <scope>IDENTIFICATION</scope>
</reference>
<evidence type="ECO:0000256" key="2">
    <source>
        <dbReference type="ARBA" id="ARBA00023008"/>
    </source>
</evidence>
<dbReference type="AlphaFoldDB" id="A0A7M5V4U7"/>
<dbReference type="InterPro" id="IPR050316">
    <property type="entry name" value="Tyrosinase/Hemocyanin"/>
</dbReference>
<name>A0A7M5V4U7_9CNID</name>
<evidence type="ECO:0000313" key="4">
    <source>
        <dbReference type="EnsemblMetazoa" id="CLYHEMP003630.1"/>
    </source>
</evidence>
<dbReference type="InterPro" id="IPR008922">
    <property type="entry name" value="Di-copper_centre_dom_sf"/>
</dbReference>
<dbReference type="SUPFAM" id="SSF48056">
    <property type="entry name" value="Di-copper centre-containing domain"/>
    <property type="match status" value="1"/>
</dbReference>
<dbReference type="OrthoDB" id="5949409at2759"/>
<keyword evidence="5" id="KW-1185">Reference proteome</keyword>
<dbReference type="InterPro" id="IPR002227">
    <property type="entry name" value="Tyrosinase_Cu-bd"/>
</dbReference>
<organism evidence="4 5">
    <name type="scientific">Clytia hemisphaerica</name>
    <dbReference type="NCBI Taxonomy" id="252671"/>
    <lineage>
        <taxon>Eukaryota</taxon>
        <taxon>Metazoa</taxon>
        <taxon>Cnidaria</taxon>
        <taxon>Hydrozoa</taxon>
        <taxon>Hydroidolina</taxon>
        <taxon>Leptothecata</taxon>
        <taxon>Obeliida</taxon>
        <taxon>Clytiidae</taxon>
        <taxon>Clytia</taxon>
    </lineage>
</organism>
<protein>
    <recommendedName>
        <fullName evidence="3">Tyrosinase copper-binding domain-containing protein</fullName>
    </recommendedName>
</protein>
<evidence type="ECO:0000259" key="3">
    <source>
        <dbReference type="Pfam" id="PF00264"/>
    </source>
</evidence>
<dbReference type="GO" id="GO:0046872">
    <property type="term" value="F:metal ion binding"/>
    <property type="evidence" value="ECO:0007669"/>
    <property type="project" value="UniProtKB-KW"/>
</dbReference>
<dbReference type="PANTHER" id="PTHR11474:SF76">
    <property type="entry name" value="SHKT DOMAIN-CONTAINING PROTEIN"/>
    <property type="match status" value="1"/>
</dbReference>
<dbReference type="Proteomes" id="UP000594262">
    <property type="component" value="Unplaced"/>
</dbReference>
<dbReference type="GO" id="GO:0016491">
    <property type="term" value="F:oxidoreductase activity"/>
    <property type="evidence" value="ECO:0007669"/>
    <property type="project" value="InterPro"/>
</dbReference>
<accession>A0A7M5V4U7</accession>
<dbReference type="PANTHER" id="PTHR11474">
    <property type="entry name" value="TYROSINASE FAMILY MEMBER"/>
    <property type="match status" value="1"/>
</dbReference>
<proteinExistence type="predicted"/>